<evidence type="ECO:0000313" key="8">
    <source>
        <dbReference type="Proteomes" id="UP001175271"/>
    </source>
</evidence>
<gene>
    <name evidence="7" type="ORF">QR680_003468</name>
</gene>
<comment type="similarity">
    <text evidence="2">Belongs to the RRM RBM34 family.</text>
</comment>
<sequence length="425" mass="48377">MVGKPFTRLSEALESVGYTQFEDDFADNSFTTPKSLQQRKIQRANRKLHRTCEDRELENKRTVFVGNVFRELTKRDLHNIFGKAGKIEKIRLRGVFPGKQTLGKRIAVITHQLNEKIPTQFYYIRYSQEEEARIAVDTLNGQVVKNYPLRVDLCSEKPNYSSNLSVFVGNLPFEVKEEEVRQHFEAQGILPVDYVRIVRDTGTGLGKGFGFVCFKDRSMAKDALKLNETKLAGRKIRVMRTSDEGNSKRAQKYKLDPDSNVIPIITSVGDLMSSLLFNLLLRATGVGSQPTTHFGVTVAPVVDMNKNPFDKFKCTYFLLQSFCDVVCNSKWQMLVQHNMQLDNGLCSSMVYHNVIKTFDLIVVFDCNSQYPADVLLLGTTTNHQWNVVHCVIEPRECDERAGTRPFDISQNMYPYQTRIAPSGSA</sequence>
<dbReference type="InterPro" id="IPR035979">
    <property type="entry name" value="RBD_domain_sf"/>
</dbReference>
<dbReference type="SUPFAM" id="SSF54928">
    <property type="entry name" value="RNA-binding domain, RBD"/>
    <property type="match status" value="2"/>
</dbReference>
<evidence type="ECO:0000313" key="7">
    <source>
        <dbReference type="EMBL" id="KAK0400375.1"/>
    </source>
</evidence>
<dbReference type="CDD" id="cd12395">
    <property type="entry name" value="RRM2_RBM34"/>
    <property type="match status" value="1"/>
</dbReference>
<name>A0AA39H6X7_9BILA</name>
<dbReference type="PROSITE" id="PS50102">
    <property type="entry name" value="RRM"/>
    <property type="match status" value="2"/>
</dbReference>
<dbReference type="Pfam" id="PF00076">
    <property type="entry name" value="RRM_1"/>
    <property type="match status" value="2"/>
</dbReference>
<keyword evidence="8" id="KW-1185">Reference proteome</keyword>
<keyword evidence="3 5" id="KW-0694">RNA-binding</keyword>
<evidence type="ECO:0000256" key="1">
    <source>
        <dbReference type="ARBA" id="ARBA00004604"/>
    </source>
</evidence>
<evidence type="ECO:0000256" key="5">
    <source>
        <dbReference type="PROSITE-ProRule" id="PRU00176"/>
    </source>
</evidence>
<accession>A0AA39H6X7</accession>
<reference evidence="7" key="1">
    <citation type="submission" date="2023-06" db="EMBL/GenBank/DDBJ databases">
        <title>Genomic analysis of the entomopathogenic nematode Steinernema hermaphroditum.</title>
        <authorList>
            <person name="Schwarz E.M."/>
            <person name="Heppert J.K."/>
            <person name="Baniya A."/>
            <person name="Schwartz H.T."/>
            <person name="Tan C.-H."/>
            <person name="Antoshechkin I."/>
            <person name="Sternberg P.W."/>
            <person name="Goodrich-Blair H."/>
            <person name="Dillman A.R."/>
        </authorList>
    </citation>
    <scope>NUCLEOTIDE SEQUENCE</scope>
    <source>
        <strain evidence="7">PS9179</strain>
        <tissue evidence="7">Whole animal</tissue>
    </source>
</reference>
<protein>
    <recommendedName>
        <fullName evidence="6">RRM domain-containing protein</fullName>
    </recommendedName>
</protein>
<dbReference type="PANTHER" id="PTHR23236:SF25">
    <property type="entry name" value="RNA-BINDING PROTEIN 34"/>
    <property type="match status" value="1"/>
</dbReference>
<feature type="domain" description="RRM" evidence="6">
    <location>
        <begin position="61"/>
        <end position="156"/>
    </location>
</feature>
<evidence type="ECO:0000256" key="3">
    <source>
        <dbReference type="ARBA" id="ARBA00022884"/>
    </source>
</evidence>
<evidence type="ECO:0000256" key="2">
    <source>
        <dbReference type="ARBA" id="ARBA00007077"/>
    </source>
</evidence>
<proteinExistence type="inferred from homology"/>
<dbReference type="EMBL" id="JAUCMV010000005">
    <property type="protein sequence ID" value="KAK0400375.1"/>
    <property type="molecule type" value="Genomic_DNA"/>
</dbReference>
<evidence type="ECO:0000256" key="4">
    <source>
        <dbReference type="ARBA" id="ARBA00023242"/>
    </source>
</evidence>
<organism evidence="7 8">
    <name type="scientific">Steinernema hermaphroditum</name>
    <dbReference type="NCBI Taxonomy" id="289476"/>
    <lineage>
        <taxon>Eukaryota</taxon>
        <taxon>Metazoa</taxon>
        <taxon>Ecdysozoa</taxon>
        <taxon>Nematoda</taxon>
        <taxon>Chromadorea</taxon>
        <taxon>Rhabditida</taxon>
        <taxon>Tylenchina</taxon>
        <taxon>Panagrolaimomorpha</taxon>
        <taxon>Strongyloidoidea</taxon>
        <taxon>Steinernematidae</taxon>
        <taxon>Steinernema</taxon>
    </lineage>
</organism>
<dbReference type="SMART" id="SM00360">
    <property type="entry name" value="RRM"/>
    <property type="match status" value="2"/>
</dbReference>
<dbReference type="GO" id="GO:0003723">
    <property type="term" value="F:RNA binding"/>
    <property type="evidence" value="ECO:0007669"/>
    <property type="project" value="UniProtKB-UniRule"/>
</dbReference>
<dbReference type="InterPro" id="IPR012677">
    <property type="entry name" value="Nucleotide-bd_a/b_plait_sf"/>
</dbReference>
<keyword evidence="4" id="KW-0539">Nucleus</keyword>
<dbReference type="PANTHER" id="PTHR23236">
    <property type="entry name" value="EUKARYOTIC TRANSLATION INITIATION FACTOR 4B/4H"/>
    <property type="match status" value="1"/>
</dbReference>
<dbReference type="InterPro" id="IPR034221">
    <property type="entry name" value="RBM34_RRM2"/>
</dbReference>
<dbReference type="InterPro" id="IPR000504">
    <property type="entry name" value="RRM_dom"/>
</dbReference>
<evidence type="ECO:0000259" key="6">
    <source>
        <dbReference type="PROSITE" id="PS50102"/>
    </source>
</evidence>
<dbReference type="Proteomes" id="UP001175271">
    <property type="component" value="Unassembled WGS sequence"/>
</dbReference>
<comment type="subcellular location">
    <subcellularLocation>
        <location evidence="1">Nucleus</location>
        <location evidence="1">Nucleolus</location>
    </subcellularLocation>
</comment>
<comment type="caution">
    <text evidence="7">The sequence shown here is derived from an EMBL/GenBank/DDBJ whole genome shotgun (WGS) entry which is preliminary data.</text>
</comment>
<dbReference type="Gene3D" id="3.30.70.330">
    <property type="match status" value="2"/>
</dbReference>
<feature type="domain" description="RRM" evidence="6">
    <location>
        <begin position="164"/>
        <end position="243"/>
    </location>
</feature>
<dbReference type="GO" id="GO:0005730">
    <property type="term" value="C:nucleolus"/>
    <property type="evidence" value="ECO:0007669"/>
    <property type="project" value="UniProtKB-SubCell"/>
</dbReference>
<dbReference type="AlphaFoldDB" id="A0AA39H6X7"/>